<reference evidence="1" key="1">
    <citation type="submission" date="2019-08" db="EMBL/GenBank/DDBJ databases">
        <authorList>
            <person name="Kucharzyk K."/>
            <person name="Murdoch R.W."/>
            <person name="Higgins S."/>
            <person name="Loffler F."/>
        </authorList>
    </citation>
    <scope>NUCLEOTIDE SEQUENCE</scope>
</reference>
<dbReference type="AlphaFoldDB" id="A0A645FKB5"/>
<sequence length="56" mass="6309">MNGQGEEAFDGARPINLGGFIHFLGQSLQGCRINHDCIPYARPDHHEYDRRQCPGI</sequence>
<protein>
    <submittedName>
        <fullName evidence="1">Uncharacterized protein</fullName>
    </submittedName>
</protein>
<accession>A0A645FKB5</accession>
<name>A0A645FKB5_9ZZZZ</name>
<evidence type="ECO:0000313" key="1">
    <source>
        <dbReference type="EMBL" id="MPN14835.1"/>
    </source>
</evidence>
<proteinExistence type="predicted"/>
<comment type="caution">
    <text evidence="1">The sequence shown here is derived from an EMBL/GenBank/DDBJ whole genome shotgun (WGS) entry which is preliminary data.</text>
</comment>
<organism evidence="1">
    <name type="scientific">bioreactor metagenome</name>
    <dbReference type="NCBI Taxonomy" id="1076179"/>
    <lineage>
        <taxon>unclassified sequences</taxon>
        <taxon>metagenomes</taxon>
        <taxon>ecological metagenomes</taxon>
    </lineage>
</organism>
<dbReference type="EMBL" id="VSSQ01061513">
    <property type="protein sequence ID" value="MPN14835.1"/>
    <property type="molecule type" value="Genomic_DNA"/>
</dbReference>
<gene>
    <name evidence="1" type="ORF">SDC9_162164</name>
</gene>